<dbReference type="InterPro" id="IPR001478">
    <property type="entry name" value="PDZ"/>
</dbReference>
<feature type="domain" description="PDZ" evidence="2">
    <location>
        <begin position="41"/>
        <end position="114"/>
    </location>
</feature>
<keyword evidence="1" id="KW-0472">Membrane</keyword>
<protein>
    <recommendedName>
        <fullName evidence="2">PDZ domain-containing protein</fullName>
    </recommendedName>
</protein>
<evidence type="ECO:0000256" key="1">
    <source>
        <dbReference type="SAM" id="Phobius"/>
    </source>
</evidence>
<dbReference type="STRING" id="439228.SAMN06295920_101212"/>
<accession>A0A1T4ZTJ6</accession>
<proteinExistence type="predicted"/>
<dbReference type="SUPFAM" id="SSF50156">
    <property type="entry name" value="PDZ domain-like"/>
    <property type="match status" value="1"/>
</dbReference>
<dbReference type="Gene3D" id="2.30.42.10">
    <property type="match status" value="1"/>
</dbReference>
<dbReference type="Pfam" id="PF17820">
    <property type="entry name" value="PDZ_6"/>
    <property type="match status" value="1"/>
</dbReference>
<keyword evidence="1" id="KW-0812">Transmembrane</keyword>
<keyword evidence="4" id="KW-1185">Reference proteome</keyword>
<dbReference type="SMART" id="SM00228">
    <property type="entry name" value="PDZ"/>
    <property type="match status" value="1"/>
</dbReference>
<dbReference type="RefSeq" id="WP_079646187.1">
    <property type="nucleotide sequence ID" value="NZ_FUYM01000001.1"/>
</dbReference>
<dbReference type="InterPro" id="IPR036034">
    <property type="entry name" value="PDZ_sf"/>
</dbReference>
<dbReference type="Proteomes" id="UP000189818">
    <property type="component" value="Unassembled WGS sequence"/>
</dbReference>
<dbReference type="OrthoDB" id="7578970at2"/>
<name>A0A1T4ZTJ6_9SPHN</name>
<sequence>MTRTFSWIGWLALFCAALAMLIVTRQFVRPYREPVAAGESLPTGATLAVVESAGRPRLLVTSLQTGGPGALAGLRVGDEIEDVDGLPAPSLAAFDRDVASGSYEVVDLRVLRRGVPLDIHMRRDGGGHGR</sequence>
<reference evidence="4" key="1">
    <citation type="submission" date="2017-02" db="EMBL/GenBank/DDBJ databases">
        <authorList>
            <person name="Varghese N."/>
            <person name="Submissions S."/>
        </authorList>
    </citation>
    <scope>NUCLEOTIDE SEQUENCE [LARGE SCALE GENOMIC DNA]</scope>
    <source>
        <strain evidence="4">UM2</strain>
    </source>
</reference>
<evidence type="ECO:0000313" key="3">
    <source>
        <dbReference type="EMBL" id="SKB26072.1"/>
    </source>
</evidence>
<gene>
    <name evidence="3" type="ORF">SAMN06295920_101212</name>
</gene>
<keyword evidence="1" id="KW-1133">Transmembrane helix</keyword>
<dbReference type="InterPro" id="IPR041489">
    <property type="entry name" value="PDZ_6"/>
</dbReference>
<organism evidence="3 4">
    <name type="scientific">Rhizorhabdus histidinilytica</name>
    <dbReference type="NCBI Taxonomy" id="439228"/>
    <lineage>
        <taxon>Bacteria</taxon>
        <taxon>Pseudomonadati</taxon>
        <taxon>Pseudomonadota</taxon>
        <taxon>Alphaproteobacteria</taxon>
        <taxon>Sphingomonadales</taxon>
        <taxon>Sphingomonadaceae</taxon>
        <taxon>Rhizorhabdus</taxon>
    </lineage>
</organism>
<dbReference type="EMBL" id="FUYM01000001">
    <property type="protein sequence ID" value="SKB26072.1"/>
    <property type="molecule type" value="Genomic_DNA"/>
</dbReference>
<dbReference type="AlphaFoldDB" id="A0A1T4ZTJ6"/>
<evidence type="ECO:0000259" key="2">
    <source>
        <dbReference type="SMART" id="SM00228"/>
    </source>
</evidence>
<feature type="transmembrane region" description="Helical" evidence="1">
    <location>
        <begin position="6"/>
        <end position="23"/>
    </location>
</feature>
<evidence type="ECO:0000313" key="4">
    <source>
        <dbReference type="Proteomes" id="UP000189818"/>
    </source>
</evidence>